<feature type="domain" description="HTH araC/xylS-type" evidence="4">
    <location>
        <begin position="228"/>
        <end position="326"/>
    </location>
</feature>
<dbReference type="PROSITE" id="PS01124">
    <property type="entry name" value="HTH_ARAC_FAMILY_2"/>
    <property type="match status" value="1"/>
</dbReference>
<keyword evidence="6" id="KW-1185">Reference proteome</keyword>
<name>A0A1M6ZX60_9RHOB</name>
<dbReference type="InterPro" id="IPR018062">
    <property type="entry name" value="HTH_AraC-typ_CS"/>
</dbReference>
<organism evidence="5 6">
    <name type="scientific">Roseovarius pacificus</name>
    <dbReference type="NCBI Taxonomy" id="337701"/>
    <lineage>
        <taxon>Bacteria</taxon>
        <taxon>Pseudomonadati</taxon>
        <taxon>Pseudomonadota</taxon>
        <taxon>Alphaproteobacteria</taxon>
        <taxon>Rhodobacterales</taxon>
        <taxon>Roseobacteraceae</taxon>
        <taxon>Roseovarius</taxon>
    </lineage>
</organism>
<dbReference type="RefSeq" id="WP_073033809.1">
    <property type="nucleotide sequence ID" value="NZ_BMLR01000002.1"/>
</dbReference>
<dbReference type="PANTHER" id="PTHR47893">
    <property type="entry name" value="REGULATORY PROTEIN PCHR"/>
    <property type="match status" value="1"/>
</dbReference>
<evidence type="ECO:0000256" key="1">
    <source>
        <dbReference type="ARBA" id="ARBA00023015"/>
    </source>
</evidence>
<evidence type="ECO:0000256" key="3">
    <source>
        <dbReference type="ARBA" id="ARBA00023163"/>
    </source>
</evidence>
<dbReference type="AlphaFoldDB" id="A0A1M6ZX60"/>
<keyword evidence="3" id="KW-0804">Transcription</keyword>
<accession>A0A1M6ZX60</accession>
<dbReference type="Proteomes" id="UP000183974">
    <property type="component" value="Unassembled WGS sequence"/>
</dbReference>
<dbReference type="InterPro" id="IPR018060">
    <property type="entry name" value="HTH_AraC"/>
</dbReference>
<gene>
    <name evidence="5" type="ORF">SAMN05444398_10289</name>
</gene>
<dbReference type="Pfam" id="PF12833">
    <property type="entry name" value="HTH_18"/>
    <property type="match status" value="1"/>
</dbReference>
<sequence length="329" mass="35847">MTCLAPSNLGGGFRHSDLERAAEALSMRLQPQDTALTTMNGPVMQGRMLLHEVQPGLHATGYDMKFEVDLPLVEEIEEDVILCSTLVSGESEPMVIDGHEITFSTGGSRLIFVPKRRVCIGSCVAGTQGAVAGFSLRRAWLDQFADDDGTLDPLRQMFEDGVGSRVLREGGPLRALAGQMLSQDYLGALGRINIESAVLASLVAVTGVLTADMRVPPGMSRRQLRRVEDARDILAARLANPPSMEELCRCVGVNPTTLRAQFKATFGTTVFGWLRDRRLEVARVMLAEGEHSVTEIGWRVGFSNPGAFATAYRRRFGYPPTAERNRPAG</sequence>
<dbReference type="SUPFAM" id="SSF46689">
    <property type="entry name" value="Homeodomain-like"/>
    <property type="match status" value="2"/>
</dbReference>
<keyword evidence="2" id="KW-0238">DNA-binding</keyword>
<evidence type="ECO:0000256" key="2">
    <source>
        <dbReference type="ARBA" id="ARBA00023125"/>
    </source>
</evidence>
<keyword evidence="1" id="KW-0805">Transcription regulation</keyword>
<dbReference type="Gene3D" id="1.10.10.60">
    <property type="entry name" value="Homeodomain-like"/>
    <property type="match status" value="1"/>
</dbReference>
<evidence type="ECO:0000313" key="6">
    <source>
        <dbReference type="Proteomes" id="UP000183974"/>
    </source>
</evidence>
<dbReference type="EMBL" id="FRBR01000002">
    <property type="protein sequence ID" value="SHL34969.1"/>
    <property type="molecule type" value="Genomic_DNA"/>
</dbReference>
<dbReference type="GO" id="GO:0043565">
    <property type="term" value="F:sequence-specific DNA binding"/>
    <property type="evidence" value="ECO:0007669"/>
    <property type="project" value="InterPro"/>
</dbReference>
<evidence type="ECO:0000259" key="4">
    <source>
        <dbReference type="PROSITE" id="PS01124"/>
    </source>
</evidence>
<dbReference type="GO" id="GO:0003700">
    <property type="term" value="F:DNA-binding transcription factor activity"/>
    <property type="evidence" value="ECO:0007669"/>
    <property type="project" value="InterPro"/>
</dbReference>
<dbReference type="OrthoDB" id="9793400at2"/>
<dbReference type="SMART" id="SM00342">
    <property type="entry name" value="HTH_ARAC"/>
    <property type="match status" value="1"/>
</dbReference>
<dbReference type="InterPro" id="IPR053142">
    <property type="entry name" value="PchR_regulatory_protein"/>
</dbReference>
<proteinExistence type="predicted"/>
<evidence type="ECO:0000313" key="5">
    <source>
        <dbReference type="EMBL" id="SHL34969.1"/>
    </source>
</evidence>
<protein>
    <submittedName>
        <fullName evidence="5">Transcriptional regulator, AraC family</fullName>
    </submittedName>
</protein>
<reference evidence="5 6" key="1">
    <citation type="submission" date="2016-11" db="EMBL/GenBank/DDBJ databases">
        <authorList>
            <person name="Jaros S."/>
            <person name="Januszkiewicz K."/>
            <person name="Wedrychowicz H."/>
        </authorList>
    </citation>
    <scope>NUCLEOTIDE SEQUENCE [LARGE SCALE GENOMIC DNA]</scope>
    <source>
        <strain evidence="5 6">DSM 29589</strain>
    </source>
</reference>
<dbReference type="InterPro" id="IPR009057">
    <property type="entry name" value="Homeodomain-like_sf"/>
</dbReference>
<dbReference type="PANTHER" id="PTHR47893:SF1">
    <property type="entry name" value="REGULATORY PROTEIN PCHR"/>
    <property type="match status" value="1"/>
</dbReference>
<dbReference type="STRING" id="337701.SAMN05444398_10289"/>
<dbReference type="PROSITE" id="PS00041">
    <property type="entry name" value="HTH_ARAC_FAMILY_1"/>
    <property type="match status" value="1"/>
</dbReference>